<dbReference type="OrthoDB" id="2635432at2759"/>
<name>A0A8I3A3E0_9AGAM</name>
<protein>
    <submittedName>
        <fullName evidence="1">Uncharacterized protein</fullName>
    </submittedName>
</protein>
<dbReference type="EMBL" id="JAGFBS010000053">
    <property type="protein sequence ID" value="KAG6370358.1"/>
    <property type="molecule type" value="Genomic_DNA"/>
</dbReference>
<gene>
    <name evidence="1" type="ORF">JVT61DRAFT_12169</name>
</gene>
<accession>A0A8I3A3E0</accession>
<keyword evidence="2" id="KW-1185">Reference proteome</keyword>
<evidence type="ECO:0000313" key="1">
    <source>
        <dbReference type="EMBL" id="KAG6370358.1"/>
    </source>
</evidence>
<evidence type="ECO:0000313" key="2">
    <source>
        <dbReference type="Proteomes" id="UP000683000"/>
    </source>
</evidence>
<reference evidence="1" key="1">
    <citation type="submission" date="2021-03" db="EMBL/GenBank/DDBJ databases">
        <title>Evolutionary innovations through gain and loss of genes in the ectomycorrhizal Boletales.</title>
        <authorList>
            <person name="Wu G."/>
            <person name="Miyauchi S."/>
            <person name="Morin E."/>
            <person name="Yang Z.-L."/>
            <person name="Xu J."/>
            <person name="Martin F.M."/>
        </authorList>
    </citation>
    <scope>NUCLEOTIDE SEQUENCE</scope>
    <source>
        <strain evidence="1">BR01</strain>
    </source>
</reference>
<dbReference type="Proteomes" id="UP000683000">
    <property type="component" value="Unassembled WGS sequence"/>
</dbReference>
<proteinExistence type="predicted"/>
<sequence length="134" mass="14823">MADVSPTTPQSKSQLLPVSDTVPKLRATSQSGDHSGDLTLGCVAVLTDLEKYLSVPYDTLVHSIFSDYIQDITQIHQKLIDANIFLMLSNAASRWTQFCIMPGESGNKEDTVFKPLVHIVSKIFEQASMCKLTY</sequence>
<comment type="caution">
    <text evidence="1">The sequence shown here is derived from an EMBL/GenBank/DDBJ whole genome shotgun (WGS) entry which is preliminary data.</text>
</comment>
<organism evidence="1 2">
    <name type="scientific">Boletus reticuloceps</name>
    <dbReference type="NCBI Taxonomy" id="495285"/>
    <lineage>
        <taxon>Eukaryota</taxon>
        <taxon>Fungi</taxon>
        <taxon>Dikarya</taxon>
        <taxon>Basidiomycota</taxon>
        <taxon>Agaricomycotina</taxon>
        <taxon>Agaricomycetes</taxon>
        <taxon>Agaricomycetidae</taxon>
        <taxon>Boletales</taxon>
        <taxon>Boletineae</taxon>
        <taxon>Boletaceae</taxon>
        <taxon>Boletoideae</taxon>
        <taxon>Boletus</taxon>
    </lineage>
</organism>
<dbReference type="AlphaFoldDB" id="A0A8I3A3E0"/>